<sequence>MNQIINLQIPIEVNLRNQALTTAKSLGFSNLQDTIRLFINQLAKNTFDVSFQPKPVVLSERNDRRYTKIINDIKSGKEKTLKFKSTRDMFKYLNDQG</sequence>
<protein>
    <recommendedName>
        <fullName evidence="3">Type II toxin-antitoxin system antitoxin, RelB/DinJ family</fullName>
    </recommendedName>
</protein>
<dbReference type="Proteomes" id="UP000231407">
    <property type="component" value="Unassembled WGS sequence"/>
</dbReference>
<reference evidence="2" key="1">
    <citation type="submission" date="2017-09" db="EMBL/GenBank/DDBJ databases">
        <title>Depth-based differentiation of microbial function through sediment-hosted aquifers and enrichment of novel symbionts in the deep terrestrial subsurface.</title>
        <authorList>
            <person name="Probst A.J."/>
            <person name="Ladd B."/>
            <person name="Jarett J.K."/>
            <person name="Geller-Mcgrath D.E."/>
            <person name="Sieber C.M.K."/>
            <person name="Emerson J.B."/>
            <person name="Anantharaman K."/>
            <person name="Thomas B.C."/>
            <person name="Malmstrom R."/>
            <person name="Stieglmeier M."/>
            <person name="Klingl A."/>
            <person name="Woyke T."/>
            <person name="Ryan C.M."/>
            <person name="Banfield J.F."/>
        </authorList>
    </citation>
    <scope>NUCLEOTIDE SEQUENCE [LARGE SCALE GENOMIC DNA]</scope>
</reference>
<evidence type="ECO:0008006" key="3">
    <source>
        <dbReference type="Google" id="ProtNLM"/>
    </source>
</evidence>
<accession>A0A2M7ASN9</accession>
<proteinExistence type="predicted"/>
<evidence type="ECO:0000313" key="1">
    <source>
        <dbReference type="EMBL" id="PIU73631.1"/>
    </source>
</evidence>
<evidence type="ECO:0000313" key="2">
    <source>
        <dbReference type="Proteomes" id="UP000231407"/>
    </source>
</evidence>
<dbReference type="AlphaFoldDB" id="A0A2M7ASN9"/>
<gene>
    <name evidence="1" type="ORF">COS78_01415</name>
</gene>
<dbReference type="EMBL" id="PEWA01000016">
    <property type="protein sequence ID" value="PIU73631.1"/>
    <property type="molecule type" value="Genomic_DNA"/>
</dbReference>
<name>A0A2M7ASN9_9BACT</name>
<comment type="caution">
    <text evidence="1">The sequence shown here is derived from an EMBL/GenBank/DDBJ whole genome shotgun (WGS) entry which is preliminary data.</text>
</comment>
<organism evidence="1 2">
    <name type="scientific">Candidatus Shapirobacteria bacterium CG06_land_8_20_14_3_00_40_12</name>
    <dbReference type="NCBI Taxonomy" id="1974881"/>
    <lineage>
        <taxon>Bacteria</taxon>
        <taxon>Candidatus Shapironibacteriota</taxon>
    </lineage>
</organism>